<proteinExistence type="predicted"/>
<dbReference type="InterPro" id="IPR037914">
    <property type="entry name" value="SpoVT-AbrB_sf"/>
</dbReference>
<reference evidence="2 3" key="1">
    <citation type="submission" date="2017-01" db="EMBL/GenBank/DDBJ databases">
        <title>Genome sequence of Rhodoferax antarcticus ANT.BR, a psychrophilic purple nonsulfur bacterium from an Antarctic microbial mat.</title>
        <authorList>
            <person name="Baker J."/>
            <person name="Riester C."/>
            <person name="Skinner B."/>
            <person name="Newell A."/>
            <person name="Swingley W."/>
            <person name="Madigan M."/>
            <person name="Jung D."/>
            <person name="Asao M."/>
            <person name="Chen M."/>
            <person name="Loughlin P."/>
            <person name="Pan H."/>
            <person name="Lin S."/>
            <person name="Li N."/>
            <person name="Shaw J."/>
            <person name="Prado M."/>
            <person name="Sherman C."/>
            <person name="Li X."/>
            <person name="Tang J."/>
            <person name="Blankenship R."/>
            <person name="Zhao T."/>
            <person name="Touchman J."/>
            <person name="Sattley M."/>
        </authorList>
    </citation>
    <scope>NUCLEOTIDE SEQUENCE [LARGE SCALE GENOMIC DNA]</scope>
    <source>
        <strain evidence="2 3">ANT.BR</strain>
    </source>
</reference>
<organism evidence="2 3">
    <name type="scientific">Rhodoferax antarcticus ANT.BR</name>
    <dbReference type="NCBI Taxonomy" id="1111071"/>
    <lineage>
        <taxon>Bacteria</taxon>
        <taxon>Pseudomonadati</taxon>
        <taxon>Pseudomonadota</taxon>
        <taxon>Betaproteobacteria</taxon>
        <taxon>Burkholderiales</taxon>
        <taxon>Comamonadaceae</taxon>
        <taxon>Rhodoferax</taxon>
    </lineage>
</organism>
<dbReference type="Pfam" id="PF04014">
    <property type="entry name" value="MazE_antitoxin"/>
    <property type="match status" value="1"/>
</dbReference>
<evidence type="ECO:0000259" key="1">
    <source>
        <dbReference type="SMART" id="SM00966"/>
    </source>
</evidence>
<gene>
    <name evidence="2" type="ORF">BLL52_3443</name>
</gene>
<dbReference type="SUPFAM" id="SSF89447">
    <property type="entry name" value="AbrB/MazE/MraZ-like"/>
    <property type="match status" value="1"/>
</dbReference>
<dbReference type="STRING" id="81479.RA876_11120"/>
<dbReference type="EMBL" id="MSYM01000017">
    <property type="protein sequence ID" value="OLP05318.1"/>
    <property type="molecule type" value="Genomic_DNA"/>
</dbReference>
<dbReference type="GO" id="GO:0003677">
    <property type="term" value="F:DNA binding"/>
    <property type="evidence" value="ECO:0007669"/>
    <property type="project" value="InterPro"/>
</dbReference>
<dbReference type="Gene3D" id="2.10.260.10">
    <property type="match status" value="1"/>
</dbReference>
<sequence length="82" mass="9153">MINLQISKWGNSLAVRIPADYVRQIGVKEGDRLSATLGADGALNLRPSHWSRKAFAQELARDSKDIPMGTSVIEQLRDEARY</sequence>
<dbReference type="InterPro" id="IPR007159">
    <property type="entry name" value="SpoVT-AbrB_dom"/>
</dbReference>
<feature type="domain" description="SpoVT-AbrB" evidence="1">
    <location>
        <begin position="7"/>
        <end position="51"/>
    </location>
</feature>
<dbReference type="AlphaFoldDB" id="A0A1Q8YB94"/>
<dbReference type="RefSeq" id="WP_075587584.1">
    <property type="nucleotide sequence ID" value="NZ_MSYM01000017.1"/>
</dbReference>
<protein>
    <submittedName>
        <fullName evidence="2">Putative transcriptional regulator/antitoxin MazE</fullName>
    </submittedName>
</protein>
<comment type="caution">
    <text evidence="2">The sequence shown here is derived from an EMBL/GenBank/DDBJ whole genome shotgun (WGS) entry which is preliminary data.</text>
</comment>
<dbReference type="SMART" id="SM00966">
    <property type="entry name" value="SpoVT_AbrB"/>
    <property type="match status" value="1"/>
</dbReference>
<name>A0A1Q8YB94_9BURK</name>
<evidence type="ECO:0000313" key="2">
    <source>
        <dbReference type="EMBL" id="OLP05318.1"/>
    </source>
</evidence>
<dbReference type="Proteomes" id="UP000185911">
    <property type="component" value="Unassembled WGS sequence"/>
</dbReference>
<accession>A0A1Q8YB94</accession>
<evidence type="ECO:0000313" key="3">
    <source>
        <dbReference type="Proteomes" id="UP000185911"/>
    </source>
</evidence>
<keyword evidence="3" id="KW-1185">Reference proteome</keyword>